<evidence type="ECO:0000256" key="3">
    <source>
        <dbReference type="ARBA" id="ARBA00022963"/>
    </source>
</evidence>
<dbReference type="GO" id="GO:0016788">
    <property type="term" value="F:hydrolase activity, acting on ester bonds"/>
    <property type="evidence" value="ECO:0007669"/>
    <property type="project" value="InterPro"/>
</dbReference>
<reference evidence="4" key="1">
    <citation type="submission" date="2015-06" db="UniProtKB">
        <authorList>
            <consortium name="EnsemblPlants"/>
        </authorList>
    </citation>
    <scope>IDENTIFICATION</scope>
</reference>
<keyword evidence="3" id="KW-0443">Lipid metabolism</keyword>
<evidence type="ECO:0000256" key="2">
    <source>
        <dbReference type="ARBA" id="ARBA00022801"/>
    </source>
</evidence>
<keyword evidence="3" id="KW-0442">Lipid degradation</keyword>
<proteinExistence type="inferred from homology"/>
<evidence type="ECO:0000313" key="4">
    <source>
        <dbReference type="EnsemblPlants" id="EMT12874"/>
    </source>
</evidence>
<dbReference type="PANTHER" id="PTHR45648:SF57">
    <property type="entry name" value="GDSL ESTERASE_LIPASE"/>
    <property type="match status" value="1"/>
</dbReference>
<dbReference type="EnsemblPlants" id="EMT12874">
    <property type="protein sequence ID" value="EMT12874"/>
    <property type="gene ID" value="F775_14351"/>
</dbReference>
<dbReference type="InterPro" id="IPR051058">
    <property type="entry name" value="GDSL_Est/Lipase"/>
</dbReference>
<keyword evidence="2" id="KW-0378">Hydrolase</keyword>
<dbReference type="Gene3D" id="3.40.50.1110">
    <property type="entry name" value="SGNH hydrolase"/>
    <property type="match status" value="1"/>
</dbReference>
<dbReference type="AlphaFoldDB" id="R7W731"/>
<sequence>MADQLEEFKLVVMMMGNGSYDLISRSLFFISVGSNDLFEYADAKNPPPNRNDTAFLKCLVDSYRTYLQELYALGARKFSIVSPSLVGCCPSQRAAALEHHNDFDEFHCFRPANNLSKQLYTLLASTLQDLGGDLDDMHYSICDSAGMAEAVFATGGAKGHNLVVDTACCAGPGPFGVGLCNTSATLCPSRADFLFWDSFHPTEYASGLAASALFNDPGEFVRPINVGQLVAL</sequence>
<dbReference type="GO" id="GO:0016042">
    <property type="term" value="P:lipid catabolic process"/>
    <property type="evidence" value="ECO:0007669"/>
    <property type="project" value="UniProtKB-KW"/>
</dbReference>
<dbReference type="PANTHER" id="PTHR45648">
    <property type="entry name" value="GDSL LIPASE/ACYLHYDROLASE FAMILY PROTEIN (AFU_ORTHOLOGUE AFUA_4G14700)"/>
    <property type="match status" value="1"/>
</dbReference>
<dbReference type="OMA" id="IIPHMKD"/>
<comment type="similarity">
    <text evidence="1">Belongs to the 'GDSL' lipolytic enzyme family.</text>
</comment>
<evidence type="ECO:0000256" key="1">
    <source>
        <dbReference type="ARBA" id="ARBA00008668"/>
    </source>
</evidence>
<dbReference type="InterPro" id="IPR001087">
    <property type="entry name" value="GDSL"/>
</dbReference>
<dbReference type="InterPro" id="IPR036514">
    <property type="entry name" value="SGNH_hydro_sf"/>
</dbReference>
<protein>
    <submittedName>
        <fullName evidence="4">GDSL esterase/lipase</fullName>
    </submittedName>
</protein>
<accession>R7W731</accession>
<dbReference type="Pfam" id="PF00657">
    <property type="entry name" value="Lipase_GDSL"/>
    <property type="match status" value="1"/>
</dbReference>
<organism evidence="4">
    <name type="scientific">Aegilops tauschii</name>
    <name type="common">Tausch's goatgrass</name>
    <name type="synonym">Aegilops squarrosa</name>
    <dbReference type="NCBI Taxonomy" id="37682"/>
    <lineage>
        <taxon>Eukaryota</taxon>
        <taxon>Viridiplantae</taxon>
        <taxon>Streptophyta</taxon>
        <taxon>Embryophyta</taxon>
        <taxon>Tracheophyta</taxon>
        <taxon>Spermatophyta</taxon>
        <taxon>Magnoliopsida</taxon>
        <taxon>Liliopsida</taxon>
        <taxon>Poales</taxon>
        <taxon>Poaceae</taxon>
        <taxon>BOP clade</taxon>
        <taxon>Pooideae</taxon>
        <taxon>Triticodae</taxon>
        <taxon>Triticeae</taxon>
        <taxon>Triticinae</taxon>
        <taxon>Aegilops</taxon>
    </lineage>
</organism>
<name>R7W731_AEGTA</name>